<evidence type="ECO:0000313" key="10">
    <source>
        <dbReference type="Proteomes" id="UP000094527"/>
    </source>
</evidence>
<feature type="domain" description="Bin3-type SAM" evidence="8">
    <location>
        <begin position="711"/>
        <end position="941"/>
    </location>
</feature>
<dbReference type="PANTHER" id="PTHR12315">
    <property type="entry name" value="BICOID-INTERACTING PROTEIN RELATED"/>
    <property type="match status" value="1"/>
</dbReference>
<feature type="compositionally biased region" description="Low complexity" evidence="7">
    <location>
        <begin position="648"/>
        <end position="657"/>
    </location>
</feature>
<keyword evidence="2 6" id="KW-0489">Methyltransferase</keyword>
<dbReference type="InterPro" id="IPR041698">
    <property type="entry name" value="Methyltransf_25"/>
</dbReference>
<feature type="compositionally biased region" description="Basic residues" evidence="7">
    <location>
        <begin position="619"/>
        <end position="636"/>
    </location>
</feature>
<dbReference type="GO" id="GO:0008173">
    <property type="term" value="F:RNA methyltransferase activity"/>
    <property type="evidence" value="ECO:0007669"/>
    <property type="project" value="UniProtKB-UniRule"/>
</dbReference>
<dbReference type="GO" id="GO:0017069">
    <property type="term" value="F:snRNA binding"/>
    <property type="evidence" value="ECO:0007669"/>
    <property type="project" value="TreeGrafter"/>
</dbReference>
<dbReference type="GO" id="GO:0032259">
    <property type="term" value="P:methylation"/>
    <property type="evidence" value="ECO:0007669"/>
    <property type="project" value="UniProtKB-KW"/>
</dbReference>
<dbReference type="EMBL" id="LJIJ01001322">
    <property type="protein sequence ID" value="ODM92136.1"/>
    <property type="molecule type" value="Genomic_DNA"/>
</dbReference>
<dbReference type="InterPro" id="IPR029063">
    <property type="entry name" value="SAM-dependent_MTases_sf"/>
</dbReference>
<proteinExistence type="inferred from homology"/>
<accession>A0A1D2MGK4</accession>
<dbReference type="InterPro" id="IPR039772">
    <property type="entry name" value="Bin3-like"/>
</dbReference>
<feature type="compositionally biased region" description="Basic residues" evidence="7">
    <location>
        <begin position="175"/>
        <end position="189"/>
    </location>
</feature>
<comment type="caution">
    <text evidence="9">The sequence shown here is derived from an EMBL/GenBank/DDBJ whole genome shotgun (WGS) entry which is preliminary data.</text>
</comment>
<keyword evidence="10" id="KW-1185">Reference proteome</keyword>
<dbReference type="CDD" id="cd02440">
    <property type="entry name" value="AdoMet_MTases"/>
    <property type="match status" value="1"/>
</dbReference>
<keyword evidence="3 6" id="KW-0808">Transferase</keyword>
<reference evidence="9 10" key="1">
    <citation type="journal article" date="2016" name="Genome Biol. Evol.">
        <title>Gene Family Evolution Reflects Adaptation to Soil Environmental Stressors in the Genome of the Collembolan Orchesella cincta.</title>
        <authorList>
            <person name="Faddeeva-Vakhrusheva A."/>
            <person name="Derks M.F."/>
            <person name="Anvar S.Y."/>
            <person name="Agamennone V."/>
            <person name="Suring W."/>
            <person name="Smit S."/>
            <person name="van Straalen N.M."/>
            <person name="Roelofs D."/>
        </authorList>
    </citation>
    <scope>NUCLEOTIDE SEQUENCE [LARGE SCALE GENOMIC DNA]</scope>
    <source>
        <tissue evidence="9">Mixed pool</tissue>
    </source>
</reference>
<dbReference type="OMA" id="NIKHYMI"/>
<evidence type="ECO:0000256" key="2">
    <source>
        <dbReference type="ARBA" id="ARBA00022603"/>
    </source>
</evidence>
<dbReference type="AlphaFoldDB" id="A0A1D2MGK4"/>
<dbReference type="SUPFAM" id="SSF53335">
    <property type="entry name" value="S-adenosyl-L-methionine-dependent methyltransferases"/>
    <property type="match status" value="1"/>
</dbReference>
<dbReference type="STRING" id="48709.A0A1D2MGK4"/>
<feature type="region of interest" description="Disordered" evidence="7">
    <location>
        <begin position="597"/>
        <end position="682"/>
    </location>
</feature>
<keyword evidence="4 5" id="KW-0949">S-adenosyl-L-methionine</keyword>
<dbReference type="Gene3D" id="3.40.50.150">
    <property type="entry name" value="Vaccinia Virus protein VP39"/>
    <property type="match status" value="1"/>
</dbReference>
<evidence type="ECO:0000256" key="4">
    <source>
        <dbReference type="ARBA" id="ARBA00022691"/>
    </source>
</evidence>
<evidence type="ECO:0000256" key="1">
    <source>
        <dbReference type="ARBA" id="ARBA00008361"/>
    </source>
</evidence>
<comment type="similarity">
    <text evidence="1 6">Belongs to the methyltransferase superfamily.</text>
</comment>
<gene>
    <name evidence="9" type="ORF">Ocin01_14547</name>
</gene>
<dbReference type="EC" id="2.1.1.-" evidence="6"/>
<evidence type="ECO:0000259" key="8">
    <source>
        <dbReference type="PROSITE" id="PS51515"/>
    </source>
</evidence>
<name>A0A1D2MGK4_ORCCI</name>
<dbReference type="InterPro" id="IPR010675">
    <property type="entry name" value="Bin3_C"/>
</dbReference>
<dbReference type="Pfam" id="PF13649">
    <property type="entry name" value="Methyltransf_25"/>
    <property type="match status" value="1"/>
</dbReference>
<feature type="region of interest" description="Disordered" evidence="7">
    <location>
        <begin position="279"/>
        <end position="322"/>
    </location>
</feature>
<feature type="region of interest" description="Disordered" evidence="7">
    <location>
        <begin position="103"/>
        <end position="198"/>
    </location>
</feature>
<evidence type="ECO:0000256" key="7">
    <source>
        <dbReference type="SAM" id="MobiDB-lite"/>
    </source>
</evidence>
<dbReference type="PROSITE" id="PS51515">
    <property type="entry name" value="BIN3_SAM"/>
    <property type="match status" value="1"/>
</dbReference>
<dbReference type="GO" id="GO:0040031">
    <property type="term" value="P:snRNA modification"/>
    <property type="evidence" value="ECO:0007669"/>
    <property type="project" value="TreeGrafter"/>
</dbReference>
<dbReference type="Pfam" id="PF06859">
    <property type="entry name" value="Bin3"/>
    <property type="match status" value="1"/>
</dbReference>
<dbReference type="PANTHER" id="PTHR12315:SF0">
    <property type="entry name" value="7SK SNRNA METHYLPHOSPHATE CAPPING ENZYME"/>
    <property type="match status" value="1"/>
</dbReference>
<dbReference type="InterPro" id="IPR024160">
    <property type="entry name" value="BIN3_SAM-bd_dom"/>
</dbReference>
<feature type="compositionally biased region" description="Basic and acidic residues" evidence="7">
    <location>
        <begin position="103"/>
        <end position="120"/>
    </location>
</feature>
<evidence type="ECO:0000313" key="9">
    <source>
        <dbReference type="EMBL" id="ODM92136.1"/>
    </source>
</evidence>
<evidence type="ECO:0000256" key="3">
    <source>
        <dbReference type="ARBA" id="ARBA00022679"/>
    </source>
</evidence>
<feature type="compositionally biased region" description="Polar residues" evidence="7">
    <location>
        <begin position="666"/>
        <end position="682"/>
    </location>
</feature>
<dbReference type="Proteomes" id="UP000094527">
    <property type="component" value="Unassembled WGS sequence"/>
</dbReference>
<evidence type="ECO:0000256" key="6">
    <source>
        <dbReference type="RuleBase" id="RU367087"/>
    </source>
</evidence>
<organism evidence="9 10">
    <name type="scientific">Orchesella cincta</name>
    <name type="common">Springtail</name>
    <name type="synonym">Podura cincta</name>
    <dbReference type="NCBI Taxonomy" id="48709"/>
    <lineage>
        <taxon>Eukaryota</taxon>
        <taxon>Metazoa</taxon>
        <taxon>Ecdysozoa</taxon>
        <taxon>Arthropoda</taxon>
        <taxon>Hexapoda</taxon>
        <taxon>Collembola</taxon>
        <taxon>Entomobryomorpha</taxon>
        <taxon>Entomobryoidea</taxon>
        <taxon>Orchesellidae</taxon>
        <taxon>Orchesellinae</taxon>
        <taxon>Orchesella</taxon>
    </lineage>
</organism>
<evidence type="ECO:0000256" key="5">
    <source>
        <dbReference type="PROSITE-ProRule" id="PRU00848"/>
    </source>
</evidence>
<feature type="compositionally biased region" description="Basic residues" evidence="7">
    <location>
        <begin position="294"/>
        <end position="308"/>
    </location>
</feature>
<feature type="region of interest" description="Disordered" evidence="7">
    <location>
        <begin position="943"/>
        <end position="963"/>
    </location>
</feature>
<dbReference type="OrthoDB" id="10017101at2759"/>
<protein>
    <recommendedName>
        <fullName evidence="6">RNA methyltransferase</fullName>
        <ecNumber evidence="6">2.1.1.-</ecNumber>
    </recommendedName>
</protein>
<dbReference type="GO" id="GO:0008171">
    <property type="term" value="F:O-methyltransferase activity"/>
    <property type="evidence" value="ECO:0007669"/>
    <property type="project" value="UniProtKB-UniRule"/>
</dbReference>
<sequence>MGTKHTTTTQTTLQCLPPTFAKLTLKTFREGQRHWRGDECHRSSVEPPIVLEKGWRLVMSQVREALNPGLLEGDLQSVHHHEPHVQLQETFAEEEDDVFAHRDRIRSSRGDQNKDDGAEGRDDDEEGPTGGGGHDSDPPIENQNPEDGDESFEEAKHFTEEDDEGTEGENGNGGNKRKSQYQRKRKKSIHNSTDVSYVPPYKKNRFRRQVSVLPSKFLLGGNIRDPLNLASLADAKVNAEVNKATPKSSASGLVQAATRIGQVPVFIPKNPDDPLGLGVSTENPDDIISGVRTGKNKKHRSRRRHGRKRTESECSVNTDTFDEDNDEEVGTVLAGGTKPGANRKRSISELAVSFGTSDDEDMEDVKGRLLNQKDSATTSVVRNHEEKPVQPEKEPVVEVKEKEKVKAIIEQTEDCKAPTPVAEVKPGLKQNEEINTNKKKDTQVANEEKLPAIVSEDSIGITPTKDEGKDETVKVVNQKDAEEPQQTGVGVYPCKSSEYVPLSSSYAPSPYIFDTLNPEDAFEVKPFESPSLTNYCCNAMTPSHLMEPFSPPPRPEIPHFQRRMQTIGMGSHGHHPHHRHPQMSLRRAVFQKPFHRRRFRHKSDPIVSPVIPQPGCGGRRNHHHHHHNNHNHRHNKKNGEKQGTLNTSSSSSASNQSVLKKGSVPKGNNNRLNTTARNQNEIKNFRQKDEIYQFGNYKQYYGYRTTADGDDPRLWILKKEWFRGKDVLDIGCNIGHVTLSIARDFEARRVHGIDIDNNLITTARKNIKHYMIHDPSDKTVVFPHSLPMIYGAMQPPSRVGTEPQQFPFNVMFSQENYVMSNDAHLEAVKPEYDVIICLSVTKWIHLNFGDDGLKRVFRRMFRHLRKGGKLILEPQEWNSYYKKRKLTEKINENYKNIKFTPEQFQDFLVNEVGFTFVQRVGTPHHSKGFQRPILVFCKESVGDSPTGEQNRGSSEIILSKMQH</sequence>